<evidence type="ECO:0000256" key="5">
    <source>
        <dbReference type="ARBA" id="ARBA00022614"/>
    </source>
</evidence>
<dbReference type="FunFam" id="2.60.120.260:FF:000031">
    <property type="entry name" value="DUF642 family protein"/>
    <property type="match status" value="2"/>
</dbReference>
<dbReference type="GO" id="GO:0005886">
    <property type="term" value="C:plasma membrane"/>
    <property type="evidence" value="ECO:0007669"/>
    <property type="project" value="TreeGrafter"/>
</dbReference>
<keyword evidence="6" id="KW-0812">Transmembrane</keyword>
<feature type="chain" id="PRO_5026861991" description="Protein kinase domain-containing protein" evidence="14">
    <location>
        <begin position="28"/>
        <end position="1291"/>
    </location>
</feature>
<feature type="domain" description="Protein kinase" evidence="15">
    <location>
        <begin position="390"/>
        <end position="717"/>
    </location>
</feature>
<dbReference type="InterPro" id="IPR011009">
    <property type="entry name" value="Kinase-like_dom_sf"/>
</dbReference>
<dbReference type="Pfam" id="PF07714">
    <property type="entry name" value="PK_Tyr_Ser-Thr"/>
    <property type="match status" value="1"/>
</dbReference>
<proteinExistence type="inferred from homology"/>
<evidence type="ECO:0000256" key="2">
    <source>
        <dbReference type="ARBA" id="ARBA00004370"/>
    </source>
</evidence>
<dbReference type="InterPro" id="IPR008979">
    <property type="entry name" value="Galactose-bd-like_sf"/>
</dbReference>
<evidence type="ECO:0000256" key="12">
    <source>
        <dbReference type="ARBA" id="ARBA00023180"/>
    </source>
</evidence>
<dbReference type="PANTHER" id="PTHR31265">
    <property type="entry name" value="OS02G0527500 PROTEIN-RELATED"/>
    <property type="match status" value="1"/>
</dbReference>
<dbReference type="SMART" id="SM00220">
    <property type="entry name" value="S_TKc"/>
    <property type="match status" value="1"/>
</dbReference>
<comment type="similarity">
    <text evidence="13">Belongs to the polygalacturonase-inhibiting protein family.</text>
</comment>
<evidence type="ECO:0000259" key="15">
    <source>
        <dbReference type="PROSITE" id="PS50011"/>
    </source>
</evidence>
<evidence type="ECO:0000256" key="3">
    <source>
        <dbReference type="ARBA" id="ARBA00022512"/>
    </source>
</evidence>
<evidence type="ECO:0000313" key="16">
    <source>
        <dbReference type="EMBL" id="VFU26683.1"/>
    </source>
</evidence>
<evidence type="ECO:0000256" key="11">
    <source>
        <dbReference type="ARBA" id="ARBA00023170"/>
    </source>
</evidence>
<evidence type="ECO:0000256" key="4">
    <source>
        <dbReference type="ARBA" id="ARBA00022525"/>
    </source>
</evidence>
<dbReference type="PANTHER" id="PTHR31265:SF1">
    <property type="entry name" value="OS01G0756600 PROTEIN"/>
    <property type="match status" value="1"/>
</dbReference>
<dbReference type="PROSITE" id="PS50011">
    <property type="entry name" value="PROTEIN_KINASE_DOM"/>
    <property type="match status" value="1"/>
</dbReference>
<evidence type="ECO:0000256" key="10">
    <source>
        <dbReference type="ARBA" id="ARBA00023136"/>
    </source>
</evidence>
<comment type="subcellular location">
    <subcellularLocation>
        <location evidence="2">Membrane</location>
    </subcellularLocation>
    <subcellularLocation>
        <location evidence="1">Secreted</location>
        <location evidence="1">Cell wall</location>
    </subcellularLocation>
</comment>
<keyword evidence="10" id="KW-0472">Membrane</keyword>
<reference evidence="16" key="1">
    <citation type="submission" date="2019-03" db="EMBL/GenBank/DDBJ databases">
        <authorList>
            <person name="Mank J."/>
            <person name="Almeida P."/>
        </authorList>
    </citation>
    <scope>NUCLEOTIDE SEQUENCE</scope>
    <source>
        <strain evidence="16">78183</strain>
    </source>
</reference>
<dbReference type="InterPro" id="IPR055414">
    <property type="entry name" value="LRR_R13L4/SHOC2-like"/>
</dbReference>
<keyword evidence="5" id="KW-0433">Leucine-rich repeat</keyword>
<evidence type="ECO:0000256" key="9">
    <source>
        <dbReference type="ARBA" id="ARBA00022989"/>
    </source>
</evidence>
<dbReference type="PROSITE" id="PS00108">
    <property type="entry name" value="PROTEIN_KINASE_ST"/>
    <property type="match status" value="1"/>
</dbReference>
<dbReference type="Pfam" id="PF04862">
    <property type="entry name" value="DUF642"/>
    <property type="match status" value="3"/>
</dbReference>
<accession>A0A6N2KF68</accession>
<dbReference type="InterPro" id="IPR032675">
    <property type="entry name" value="LRR_dom_sf"/>
</dbReference>
<dbReference type="GO" id="GO:0004674">
    <property type="term" value="F:protein serine/threonine kinase activity"/>
    <property type="evidence" value="ECO:0007669"/>
    <property type="project" value="UniProtKB-EC"/>
</dbReference>
<keyword evidence="7 14" id="KW-0732">Signal</keyword>
<dbReference type="FunFam" id="3.80.10.10:FF:000041">
    <property type="entry name" value="LRR receptor-like serine/threonine-protein kinase ERECTA"/>
    <property type="match status" value="1"/>
</dbReference>
<dbReference type="InterPro" id="IPR000719">
    <property type="entry name" value="Prot_kinase_dom"/>
</dbReference>
<keyword evidence="9" id="KW-1133">Transmembrane helix</keyword>
<dbReference type="InterPro" id="IPR003591">
    <property type="entry name" value="Leu-rich_rpt_typical-subtyp"/>
</dbReference>
<keyword evidence="12" id="KW-0325">Glycoprotein</keyword>
<evidence type="ECO:0000256" key="14">
    <source>
        <dbReference type="SAM" id="SignalP"/>
    </source>
</evidence>
<evidence type="ECO:0000256" key="1">
    <source>
        <dbReference type="ARBA" id="ARBA00004191"/>
    </source>
</evidence>
<dbReference type="InterPro" id="IPR008271">
    <property type="entry name" value="Ser/Thr_kinase_AS"/>
</dbReference>
<protein>
    <recommendedName>
        <fullName evidence="15">Protein kinase domain-containing protein</fullName>
    </recommendedName>
</protein>
<dbReference type="Gene3D" id="2.60.120.260">
    <property type="entry name" value="Galactose-binding domain-like"/>
    <property type="match status" value="2"/>
</dbReference>
<dbReference type="SUPFAM" id="SSF52058">
    <property type="entry name" value="L domain-like"/>
    <property type="match status" value="2"/>
</dbReference>
<sequence>MFQSSTRSRCFTLLVLFFALFASAILGEDGLVTNGDFETPPATGFPKDEALVEGATEIPGWKTNGTVELVSSGQKQGAMILIVPRGAHAVRLGNDAEISQELTVEKGSTYSVTFSAARTCAQLESLNVSVPPASQTIDLQTLYNVQGWDPYAWAFEAAEDKVRLVFTNPGMEDDPTCGPIIDDIAIKKLFTPDRPKDNAVINGDYEEGPWMFANVSLGVLLPTKLDEETSSLPGWIVESNRAVRYIDSYHYSVPQGKRAIELLSGKEGIISQMVETTPNKPYTMSFALGHAEDKCKQPLAIMAFAGDQAQNIHYTPDSNSTFQLANLNFTAKAERTRIAFYSVYYNTRTDDMSSLCGPVVDDVRSSGGRKSSLCAVYNLNRSGHVDNAVINGDYEEGPWMFANVSLGVLLPTKLDEETSSLPGWIVESNSAVRYIDSYHYSVPQGKRAIELHSGKEGIISQMVLNSYAKELQEFHAECAALVNIRHRNLVRVVTSCSSIDFQGNDFKAIVYELMVNGSLEEWLHPVHQPNNAQEMRSLNLIQKLNISIDVANALNYLHQHCETPVVHCDLKPSNVLLNAEMTACVGDFGLARLRPEVSHQLSSGQTSSVGLKGTVGYAAPDNAVINGDYEEGPWMFANVSLGVLLPTKLDEETSSLPGWIVESNRAVRYIDSYHYSVPQGKRAIELLSGKEGIISQMVETTPNKPYTMSFALGHAEDKCKQPLAIMAFAGDQAQNIHYTPDSNSTFQLANLNFTAKAERTRIAFYSVYYNTRTDDMSSLCGPVVDDVRVWFSGARRLGLGGMGLGLGLGLWWSGVTCGRRHQRVVELDLHSYKLVGGLSPSIGNLSFLRLLNLENNSLSSSIPGELGRLFRLQMLRLGNNSFSGEIPANISSCANLIALRLEGNNLTGKLPEQLESLSKLKVLNFESNNLVGEIPPSFGNLSSIVEIGMRNDLKGVIPHSIGRLKRLEIFSFGANNLSGTIPPSIFNLSTLTGFAVPVNQLHGTLPPDLGHTLPNLETLLVHTNRFSGLIPMTISNASNLSAVELGDNFFTGKIPSLGSLPNLWFLSIGHNYLGSGQDDDLSFLYSLENNTVLEVFDVYANHLGGVLPEILGNFSKNLRIMAFGRNQIRGTIPDGIGNLVSLAVWAWNDNKISGSIPSSVGNMTSLIEAYLDLNNLHGSIPSNLGNCRNLLALGLSNNNLSGSIPKELLNIPSGIFSLNLSENHLTGSLPLEVGNLVHLGELDVSKNRLSASEFEGEFFQRSIPESLSSSRALKVLDLSHKIVANSQALGD</sequence>
<evidence type="ECO:0000256" key="8">
    <source>
        <dbReference type="ARBA" id="ARBA00022737"/>
    </source>
</evidence>
<keyword evidence="4" id="KW-0964">Secreted</keyword>
<dbReference type="InterPro" id="IPR052437">
    <property type="entry name" value="Pectin_Meth_Modulator"/>
</dbReference>
<dbReference type="SUPFAM" id="SSF56112">
    <property type="entry name" value="Protein kinase-like (PK-like)"/>
    <property type="match status" value="1"/>
</dbReference>
<dbReference type="FunFam" id="3.80.10.10:FF:001158">
    <property type="entry name" value="Leucine-rich repeat protein kinase family protein"/>
    <property type="match status" value="1"/>
</dbReference>
<dbReference type="SMART" id="SM00369">
    <property type="entry name" value="LRR_TYP"/>
    <property type="match status" value="5"/>
</dbReference>
<gene>
    <name evidence="16" type="ORF">SVIM_LOCUS73405</name>
</gene>
<dbReference type="Pfam" id="PF23598">
    <property type="entry name" value="LRR_14"/>
    <property type="match status" value="1"/>
</dbReference>
<keyword evidence="11" id="KW-0675">Receptor</keyword>
<dbReference type="EMBL" id="CAADRP010000335">
    <property type="protein sequence ID" value="VFU26683.1"/>
    <property type="molecule type" value="Genomic_DNA"/>
</dbReference>
<keyword evidence="3" id="KW-0134">Cell wall</keyword>
<dbReference type="GO" id="GO:0005524">
    <property type="term" value="F:ATP binding"/>
    <property type="evidence" value="ECO:0007669"/>
    <property type="project" value="InterPro"/>
</dbReference>
<dbReference type="Gene3D" id="1.10.510.10">
    <property type="entry name" value="Transferase(Phosphotransferase) domain 1"/>
    <property type="match status" value="1"/>
</dbReference>
<dbReference type="FunFam" id="3.80.10.10:FF:000400">
    <property type="entry name" value="Nuclear pore complex protein NUP107"/>
    <property type="match status" value="1"/>
</dbReference>
<keyword evidence="8" id="KW-0677">Repeat</keyword>
<dbReference type="InterPro" id="IPR006946">
    <property type="entry name" value="DGR2-like_dom"/>
</dbReference>
<dbReference type="FunFam" id="2.60.120.260:FF:000091">
    <property type="entry name" value="DUF642 family protein"/>
    <property type="match status" value="1"/>
</dbReference>
<dbReference type="Gene3D" id="3.80.10.10">
    <property type="entry name" value="Ribonuclease Inhibitor"/>
    <property type="match status" value="3"/>
</dbReference>
<evidence type="ECO:0000256" key="7">
    <source>
        <dbReference type="ARBA" id="ARBA00022729"/>
    </source>
</evidence>
<feature type="signal peptide" evidence="14">
    <location>
        <begin position="1"/>
        <end position="27"/>
    </location>
</feature>
<evidence type="ECO:0000256" key="13">
    <source>
        <dbReference type="ARBA" id="ARBA00038043"/>
    </source>
</evidence>
<dbReference type="SUPFAM" id="SSF49785">
    <property type="entry name" value="Galactose-binding domain-like"/>
    <property type="match status" value="1"/>
</dbReference>
<name>A0A6N2KF68_SALVM</name>
<evidence type="ECO:0000256" key="6">
    <source>
        <dbReference type="ARBA" id="ARBA00022692"/>
    </source>
</evidence>
<organism evidence="16">
    <name type="scientific">Salix viminalis</name>
    <name type="common">Common osier</name>
    <name type="synonym">Basket willow</name>
    <dbReference type="NCBI Taxonomy" id="40686"/>
    <lineage>
        <taxon>Eukaryota</taxon>
        <taxon>Viridiplantae</taxon>
        <taxon>Streptophyta</taxon>
        <taxon>Embryophyta</taxon>
        <taxon>Tracheophyta</taxon>
        <taxon>Spermatophyta</taxon>
        <taxon>Magnoliopsida</taxon>
        <taxon>eudicotyledons</taxon>
        <taxon>Gunneridae</taxon>
        <taxon>Pentapetalae</taxon>
        <taxon>rosids</taxon>
        <taxon>fabids</taxon>
        <taxon>Malpighiales</taxon>
        <taxon>Salicaceae</taxon>
        <taxon>Saliceae</taxon>
        <taxon>Salix</taxon>
    </lineage>
</organism>
<dbReference type="InterPro" id="IPR001245">
    <property type="entry name" value="Ser-Thr/Tyr_kinase_cat_dom"/>
</dbReference>